<dbReference type="InterPro" id="IPR036388">
    <property type="entry name" value="WH-like_DNA-bd_sf"/>
</dbReference>
<accession>A0A6L9XYK1</accession>
<dbReference type="PROSITE" id="PS50987">
    <property type="entry name" value="HTH_ARSR_2"/>
    <property type="match status" value="1"/>
</dbReference>
<dbReference type="NCBIfam" id="NF033788">
    <property type="entry name" value="HTH_metalloreg"/>
    <property type="match status" value="1"/>
</dbReference>
<dbReference type="SMART" id="SM00418">
    <property type="entry name" value="HTH_ARSR"/>
    <property type="match status" value="1"/>
</dbReference>
<keyword evidence="3" id="KW-1185">Reference proteome</keyword>
<comment type="caution">
    <text evidence="2">The sequence shown here is derived from an EMBL/GenBank/DDBJ whole genome shotgun (WGS) entry which is preliminary data.</text>
</comment>
<dbReference type="RefSeq" id="WP_163289512.1">
    <property type="nucleotide sequence ID" value="NZ_JAAGWY010000002.1"/>
</dbReference>
<organism evidence="2 3">
    <name type="scientific">Leifsonia tongyongensis</name>
    <dbReference type="NCBI Taxonomy" id="1268043"/>
    <lineage>
        <taxon>Bacteria</taxon>
        <taxon>Bacillati</taxon>
        <taxon>Actinomycetota</taxon>
        <taxon>Actinomycetes</taxon>
        <taxon>Micrococcales</taxon>
        <taxon>Microbacteriaceae</taxon>
        <taxon>Leifsonia</taxon>
    </lineage>
</organism>
<dbReference type="InterPro" id="IPR011991">
    <property type="entry name" value="ArsR-like_HTH"/>
</dbReference>
<evidence type="ECO:0000313" key="3">
    <source>
        <dbReference type="Proteomes" id="UP000474967"/>
    </source>
</evidence>
<dbReference type="PRINTS" id="PR00778">
    <property type="entry name" value="HTHARSR"/>
</dbReference>
<dbReference type="PANTHER" id="PTHR38600:SF2">
    <property type="entry name" value="SLL0088 PROTEIN"/>
    <property type="match status" value="1"/>
</dbReference>
<dbReference type="Proteomes" id="UP000474967">
    <property type="component" value="Unassembled WGS sequence"/>
</dbReference>
<dbReference type="GO" id="GO:0003700">
    <property type="term" value="F:DNA-binding transcription factor activity"/>
    <property type="evidence" value="ECO:0007669"/>
    <property type="project" value="InterPro"/>
</dbReference>
<sequence>MADQLSAVFGALADPTRREILLRLMDGDANVAELAEPFAVSQPAISKHLKVLEGAGLVSRTRVATSRLSHLEAEPLREATMWMERYKHFWNSGFDKLDAALASYQANSAQGAADDESNEEEGNER</sequence>
<dbReference type="PANTHER" id="PTHR38600">
    <property type="entry name" value="TRANSCRIPTIONAL REGULATORY PROTEIN"/>
    <property type="match status" value="1"/>
</dbReference>
<name>A0A6L9XYK1_9MICO</name>
<reference evidence="2 3" key="1">
    <citation type="journal article" date="2014" name="J. Microbiol.">
        <title>Diaminobutyricibacter tongyongensis gen. nov., sp. nov. and Homoserinibacter gongjuensis gen. nov., sp. nov. belong to the family Microbacteriaceae.</title>
        <authorList>
            <person name="Kim S.J."/>
            <person name="Ahn J.H."/>
            <person name="Weon H.Y."/>
            <person name="Hamada M."/>
            <person name="Suzuki K."/>
            <person name="Kwon S.W."/>
        </authorList>
    </citation>
    <scope>NUCLEOTIDE SEQUENCE [LARGE SCALE GENOMIC DNA]</scope>
    <source>
        <strain evidence="2 3">NBRC 108724</strain>
    </source>
</reference>
<proteinExistence type="predicted"/>
<evidence type="ECO:0000313" key="2">
    <source>
        <dbReference type="EMBL" id="NEN06058.1"/>
    </source>
</evidence>
<dbReference type="AlphaFoldDB" id="A0A6L9XYK1"/>
<dbReference type="EMBL" id="JAAGWY010000002">
    <property type="protein sequence ID" value="NEN06058.1"/>
    <property type="molecule type" value="Genomic_DNA"/>
</dbReference>
<dbReference type="InterPro" id="IPR001845">
    <property type="entry name" value="HTH_ArsR_DNA-bd_dom"/>
</dbReference>
<dbReference type="CDD" id="cd00090">
    <property type="entry name" value="HTH_ARSR"/>
    <property type="match status" value="1"/>
</dbReference>
<dbReference type="Gene3D" id="1.10.10.10">
    <property type="entry name" value="Winged helix-like DNA-binding domain superfamily/Winged helix DNA-binding domain"/>
    <property type="match status" value="1"/>
</dbReference>
<protein>
    <submittedName>
        <fullName evidence="2">Winged helix-turn-helix transcriptional regulator</fullName>
    </submittedName>
</protein>
<feature type="domain" description="HTH arsR-type" evidence="1">
    <location>
        <begin position="1"/>
        <end position="93"/>
    </location>
</feature>
<evidence type="ECO:0000259" key="1">
    <source>
        <dbReference type="PROSITE" id="PS50987"/>
    </source>
</evidence>
<gene>
    <name evidence="2" type="ORF">G3T36_09235</name>
</gene>
<dbReference type="InterPro" id="IPR036390">
    <property type="entry name" value="WH_DNA-bd_sf"/>
</dbReference>
<dbReference type="Pfam" id="PF01022">
    <property type="entry name" value="HTH_5"/>
    <property type="match status" value="1"/>
</dbReference>
<dbReference type="SUPFAM" id="SSF46785">
    <property type="entry name" value="Winged helix' DNA-binding domain"/>
    <property type="match status" value="1"/>
</dbReference>